<keyword evidence="2" id="KW-1185">Reference proteome</keyword>
<feature type="non-terminal residue" evidence="1">
    <location>
        <position position="1"/>
    </location>
</feature>
<evidence type="ECO:0000313" key="2">
    <source>
        <dbReference type="Proteomes" id="UP000325957"/>
    </source>
</evidence>
<comment type="caution">
    <text evidence="1">The sequence shown here is derived from an EMBL/GenBank/DDBJ whole genome shotgun (WGS) entry which is preliminary data.</text>
</comment>
<gene>
    <name evidence="1" type="ORF">FCK90_15275</name>
</gene>
<organism evidence="1 2">
    <name type="scientific">Kocuria coralli</name>
    <dbReference type="NCBI Taxonomy" id="1461025"/>
    <lineage>
        <taxon>Bacteria</taxon>
        <taxon>Bacillati</taxon>
        <taxon>Actinomycetota</taxon>
        <taxon>Actinomycetes</taxon>
        <taxon>Micrococcales</taxon>
        <taxon>Micrococcaceae</taxon>
        <taxon>Kocuria</taxon>
    </lineage>
</organism>
<sequence>FSYNDPQSYFVGGTNKDFQYVLKNTTTGTEVKKGSFQGGNTASWINTFEDLEPATGYTLTISTQYDNLNGGLVRAWNTSFNFTTDDEYVTSNSL</sequence>
<proteinExistence type="predicted"/>
<accession>A0A5J5KT16</accession>
<dbReference type="EMBL" id="SZWF01000070">
    <property type="protein sequence ID" value="KAA9392859.1"/>
    <property type="molecule type" value="Genomic_DNA"/>
</dbReference>
<feature type="non-terminal residue" evidence="1">
    <location>
        <position position="94"/>
    </location>
</feature>
<evidence type="ECO:0000313" key="1">
    <source>
        <dbReference type="EMBL" id="KAA9392859.1"/>
    </source>
</evidence>
<protein>
    <submittedName>
        <fullName evidence="1">Uncharacterized protein</fullName>
    </submittedName>
</protein>
<dbReference type="Proteomes" id="UP000325957">
    <property type="component" value="Unassembled WGS sequence"/>
</dbReference>
<dbReference type="OrthoDB" id="2364884at2"/>
<reference evidence="1 2" key="1">
    <citation type="submission" date="2019-05" db="EMBL/GenBank/DDBJ databases">
        <title>Kocuria coralli sp. nov., a novel actinobacterium isolated from coral reef seawater.</title>
        <authorList>
            <person name="Li J."/>
        </authorList>
    </citation>
    <scope>NUCLEOTIDE SEQUENCE [LARGE SCALE GENOMIC DNA]</scope>
    <source>
        <strain evidence="1 2">SCSIO 13007</strain>
    </source>
</reference>
<name>A0A5J5KT16_9MICC</name>
<dbReference type="RefSeq" id="WP_158035149.1">
    <property type="nucleotide sequence ID" value="NZ_ML708666.1"/>
</dbReference>
<dbReference type="AlphaFoldDB" id="A0A5J5KT16"/>